<dbReference type="Pfam" id="PF01497">
    <property type="entry name" value="Peripla_BP_2"/>
    <property type="match status" value="1"/>
</dbReference>
<dbReference type="AlphaFoldDB" id="S4XAQ0"/>
<dbReference type="STRING" id="1200352.A606_00240"/>
<evidence type="ECO:0000256" key="5">
    <source>
        <dbReference type="SAM" id="SignalP"/>
    </source>
</evidence>
<dbReference type="GO" id="GO:1901678">
    <property type="term" value="P:iron coordination entity transport"/>
    <property type="evidence" value="ECO:0007669"/>
    <property type="project" value="UniProtKB-ARBA"/>
</dbReference>
<proteinExistence type="inferred from homology"/>
<dbReference type="GO" id="GO:0030288">
    <property type="term" value="C:outer membrane-bounded periplasmic space"/>
    <property type="evidence" value="ECO:0007669"/>
    <property type="project" value="TreeGrafter"/>
</dbReference>
<dbReference type="HOGENOM" id="CLU_038034_1_0_11"/>
<dbReference type="KEGG" id="cter:A606_00240"/>
<feature type="domain" description="Fe/B12 periplasmic-binding" evidence="6">
    <location>
        <begin position="63"/>
        <end position="329"/>
    </location>
</feature>
<feature type="signal peptide" evidence="5">
    <location>
        <begin position="1"/>
        <end position="28"/>
    </location>
</feature>
<dbReference type="PROSITE" id="PS51257">
    <property type="entry name" value="PROKAR_LIPOPROTEIN"/>
    <property type="match status" value="1"/>
</dbReference>
<sequence>MMFLSRGSIRTLSAATAVACALALTACSDDDAEDAAASGDATPGTISITHAFGTTEVPTDPDRAVSFSRTWTDAFAALDEPVAVQFATAPLAEGMPWVPDGTEIAEKTIPVTVTSADLISTAGMEAIAAEDPDVIFAGYLADQETYDELSAIAPTVATVGEGMVDDWREVTALAGKIVDKEEEATSAVEDVDAALAEVATTYPAVTGASFAYAAYRESAFTVITSPDDASNVFFTDLGMVSAADRISGTESGRGKVVSAENLDLLDVDFLALWISGETPDQLPGWSELGPVQRGTAPQLDTITATALGAPSVLSVPWVIDALDPYFAAL</sequence>
<evidence type="ECO:0000256" key="2">
    <source>
        <dbReference type="ARBA" id="ARBA00008814"/>
    </source>
</evidence>
<dbReference type="SUPFAM" id="SSF53807">
    <property type="entry name" value="Helical backbone' metal receptor"/>
    <property type="match status" value="1"/>
</dbReference>
<dbReference type="PATRIC" id="fig|1200352.3.peg.44"/>
<dbReference type="eggNOG" id="COG0614">
    <property type="taxonomic scope" value="Bacteria"/>
</dbReference>
<dbReference type="InterPro" id="IPR051313">
    <property type="entry name" value="Bact_iron-sidero_bind"/>
</dbReference>
<reference evidence="7 8" key="1">
    <citation type="submission" date="2012-06" db="EMBL/GenBank/DDBJ databases">
        <title>Complete genome sequence of Corynebacterium terpenotabidum Y-11 (=DSM 44721).</title>
        <authorList>
            <person name="Ruckert C."/>
            <person name="Albersmeier A."/>
            <person name="Al-Dilaimi A."/>
            <person name="Szczepanowski R."/>
            <person name="Kalinowski J."/>
        </authorList>
    </citation>
    <scope>NUCLEOTIDE SEQUENCE [LARGE SCALE GENOMIC DNA]</scope>
    <source>
        <strain evidence="7 8">Y-11</strain>
    </source>
</reference>
<dbReference type="PANTHER" id="PTHR30532:SF24">
    <property type="entry name" value="FERRIC ENTEROBACTIN-BINDING PERIPLASMIC PROTEIN FEPB"/>
    <property type="match status" value="1"/>
</dbReference>
<gene>
    <name evidence="7" type="ORF">A606_00240</name>
</gene>
<dbReference type="OrthoDB" id="1846031at2"/>
<comment type="subcellular location">
    <subcellularLocation>
        <location evidence="1">Cell envelope</location>
    </subcellularLocation>
</comment>
<keyword evidence="8" id="KW-1185">Reference proteome</keyword>
<accession>S4XAQ0</accession>
<dbReference type="InterPro" id="IPR002491">
    <property type="entry name" value="ABC_transptr_periplasmic_BD"/>
</dbReference>
<comment type="similarity">
    <text evidence="2">Belongs to the bacterial solute-binding protein 8 family.</text>
</comment>
<evidence type="ECO:0000256" key="1">
    <source>
        <dbReference type="ARBA" id="ARBA00004196"/>
    </source>
</evidence>
<protein>
    <submittedName>
        <fullName evidence="7">Iron-siderophore binding protein</fullName>
    </submittedName>
</protein>
<evidence type="ECO:0000256" key="3">
    <source>
        <dbReference type="ARBA" id="ARBA00022448"/>
    </source>
</evidence>
<name>S4XAQ0_9CORY</name>
<dbReference type="PANTHER" id="PTHR30532">
    <property type="entry name" value="IRON III DICITRATE-BINDING PERIPLASMIC PROTEIN"/>
    <property type="match status" value="1"/>
</dbReference>
<dbReference type="Gene3D" id="3.40.50.1980">
    <property type="entry name" value="Nitrogenase molybdenum iron protein domain"/>
    <property type="match status" value="2"/>
</dbReference>
<dbReference type="EMBL" id="CP003696">
    <property type="protein sequence ID" value="AGP29706.1"/>
    <property type="molecule type" value="Genomic_DNA"/>
</dbReference>
<dbReference type="Proteomes" id="UP000014809">
    <property type="component" value="Chromosome"/>
</dbReference>
<evidence type="ECO:0000259" key="6">
    <source>
        <dbReference type="PROSITE" id="PS50983"/>
    </source>
</evidence>
<feature type="chain" id="PRO_5038682044" evidence="5">
    <location>
        <begin position="29"/>
        <end position="329"/>
    </location>
</feature>
<evidence type="ECO:0000256" key="4">
    <source>
        <dbReference type="ARBA" id="ARBA00022729"/>
    </source>
</evidence>
<keyword evidence="3" id="KW-0813">Transport</keyword>
<dbReference type="PROSITE" id="PS50983">
    <property type="entry name" value="FE_B12_PBP"/>
    <property type="match status" value="1"/>
</dbReference>
<organism evidence="7 8">
    <name type="scientific">Corynebacterium terpenotabidum Y-11</name>
    <dbReference type="NCBI Taxonomy" id="1200352"/>
    <lineage>
        <taxon>Bacteria</taxon>
        <taxon>Bacillati</taxon>
        <taxon>Actinomycetota</taxon>
        <taxon>Actinomycetes</taxon>
        <taxon>Mycobacteriales</taxon>
        <taxon>Corynebacteriaceae</taxon>
        <taxon>Corynebacterium</taxon>
    </lineage>
</organism>
<keyword evidence="4 5" id="KW-0732">Signal</keyword>
<evidence type="ECO:0000313" key="8">
    <source>
        <dbReference type="Proteomes" id="UP000014809"/>
    </source>
</evidence>
<evidence type="ECO:0000313" key="7">
    <source>
        <dbReference type="EMBL" id="AGP29706.1"/>
    </source>
</evidence>